<accession>A0A9P7UR96</accession>
<dbReference type="OrthoDB" id="3227556at2759"/>
<gene>
    <name evidence="2" type="ORF">E1B28_009942</name>
</gene>
<dbReference type="AlphaFoldDB" id="A0A9P7UR96"/>
<keyword evidence="3" id="KW-1185">Reference proteome</keyword>
<dbReference type="KEGG" id="more:E1B28_009942"/>
<protein>
    <submittedName>
        <fullName evidence="2">Uncharacterized protein</fullName>
    </submittedName>
</protein>
<dbReference type="Proteomes" id="UP001049176">
    <property type="component" value="Chromosome 6"/>
</dbReference>
<evidence type="ECO:0000256" key="1">
    <source>
        <dbReference type="SAM" id="MobiDB-lite"/>
    </source>
</evidence>
<evidence type="ECO:0000313" key="2">
    <source>
        <dbReference type="EMBL" id="KAG7090860.1"/>
    </source>
</evidence>
<comment type="caution">
    <text evidence="2">The sequence shown here is derived from an EMBL/GenBank/DDBJ whole genome shotgun (WGS) entry which is preliminary data.</text>
</comment>
<dbReference type="GeneID" id="66079018"/>
<organism evidence="2 3">
    <name type="scientific">Marasmius oreades</name>
    <name type="common">fairy-ring Marasmius</name>
    <dbReference type="NCBI Taxonomy" id="181124"/>
    <lineage>
        <taxon>Eukaryota</taxon>
        <taxon>Fungi</taxon>
        <taxon>Dikarya</taxon>
        <taxon>Basidiomycota</taxon>
        <taxon>Agaricomycotina</taxon>
        <taxon>Agaricomycetes</taxon>
        <taxon>Agaricomycetidae</taxon>
        <taxon>Agaricales</taxon>
        <taxon>Marasmiineae</taxon>
        <taxon>Marasmiaceae</taxon>
        <taxon>Marasmius</taxon>
    </lineage>
</organism>
<dbReference type="EMBL" id="CM032186">
    <property type="protein sequence ID" value="KAG7090860.1"/>
    <property type="molecule type" value="Genomic_DNA"/>
</dbReference>
<reference evidence="2" key="1">
    <citation type="journal article" date="2021" name="Genome Biol. Evol.">
        <title>The assembled and annotated genome of the fairy-ring fungus Marasmius oreades.</title>
        <authorList>
            <person name="Hiltunen M."/>
            <person name="Ament-Velasquez S.L."/>
            <person name="Johannesson H."/>
        </authorList>
    </citation>
    <scope>NUCLEOTIDE SEQUENCE</scope>
    <source>
        <strain evidence="2">03SP1</strain>
    </source>
</reference>
<name>A0A9P7UR96_9AGAR</name>
<evidence type="ECO:0000313" key="3">
    <source>
        <dbReference type="Proteomes" id="UP001049176"/>
    </source>
</evidence>
<sequence length="101" mass="11210">MSKQVQSFPVKNVLRDLAALRVSGIDLASLLPSSSPQTESELSRRESSSTEKSLQESYEFVREARAAIGIKDRKTLELEVSKPLERSRAALDEVLEGLEGY</sequence>
<dbReference type="RefSeq" id="XP_043007330.1">
    <property type="nucleotide sequence ID" value="XM_043154872.1"/>
</dbReference>
<feature type="region of interest" description="Disordered" evidence="1">
    <location>
        <begin position="31"/>
        <end position="55"/>
    </location>
</feature>
<proteinExistence type="predicted"/>